<organism evidence="4 5">
    <name type="scientific">Caldimonas thermodepolymerans</name>
    <dbReference type="NCBI Taxonomy" id="215580"/>
    <lineage>
        <taxon>Bacteria</taxon>
        <taxon>Pseudomonadati</taxon>
        <taxon>Pseudomonadota</taxon>
        <taxon>Betaproteobacteria</taxon>
        <taxon>Burkholderiales</taxon>
        <taxon>Sphaerotilaceae</taxon>
        <taxon>Caldimonas</taxon>
    </lineage>
</organism>
<dbReference type="Pfam" id="PF01557">
    <property type="entry name" value="FAA_hydrolase"/>
    <property type="match status" value="1"/>
</dbReference>
<evidence type="ECO:0000313" key="4">
    <source>
        <dbReference type="EMBL" id="PPE68522.1"/>
    </source>
</evidence>
<keyword evidence="3" id="KW-0479">Metal-binding</keyword>
<dbReference type="Gene3D" id="3.90.850.10">
    <property type="entry name" value="Fumarylacetoacetase-like, C-terminal domain"/>
    <property type="match status" value="1"/>
</dbReference>
<evidence type="ECO:0000256" key="1">
    <source>
        <dbReference type="ARBA" id="ARBA00001946"/>
    </source>
</evidence>
<comment type="caution">
    <text evidence="4">The sequence shown here is derived from an EMBL/GenBank/DDBJ whole genome shotgun (WGS) entry which is preliminary data.</text>
</comment>
<comment type="cofactor">
    <cofactor evidence="1">
        <name>Mg(2+)</name>
        <dbReference type="ChEBI" id="CHEBI:18420"/>
    </cofactor>
</comment>
<dbReference type="InterPro" id="IPR036663">
    <property type="entry name" value="Fumarylacetoacetase_C_sf"/>
</dbReference>
<dbReference type="GO" id="GO:0046872">
    <property type="term" value="F:metal ion binding"/>
    <property type="evidence" value="ECO:0007669"/>
    <property type="project" value="UniProtKB-KW"/>
</dbReference>
<dbReference type="PANTHER" id="PTHR42796">
    <property type="entry name" value="FUMARYLACETOACETATE HYDROLASE DOMAIN-CONTAINING PROTEIN 2A-RELATED"/>
    <property type="match status" value="1"/>
</dbReference>
<dbReference type="EMBL" id="PSNY01000025">
    <property type="protein sequence ID" value="PPE68522.1"/>
    <property type="molecule type" value="Genomic_DNA"/>
</dbReference>
<evidence type="ECO:0000256" key="2">
    <source>
        <dbReference type="ARBA" id="ARBA00010211"/>
    </source>
</evidence>
<dbReference type="InterPro" id="IPR051121">
    <property type="entry name" value="FAH"/>
</dbReference>
<evidence type="ECO:0000313" key="5">
    <source>
        <dbReference type="Proteomes" id="UP000239406"/>
    </source>
</evidence>
<dbReference type="GO" id="GO:0016853">
    <property type="term" value="F:isomerase activity"/>
    <property type="evidence" value="ECO:0007669"/>
    <property type="project" value="UniProtKB-KW"/>
</dbReference>
<dbReference type="RefSeq" id="WP_104358873.1">
    <property type="nucleotide sequence ID" value="NZ_CP064338.1"/>
</dbReference>
<proteinExistence type="inferred from homology"/>
<keyword evidence="5" id="KW-1185">Reference proteome</keyword>
<reference evidence="4 5" key="1">
    <citation type="submission" date="2018-02" db="EMBL/GenBank/DDBJ databases">
        <title>Reclassifiation of [Polyangium] brachysporum DSM 7029 as Guopingzhaonella breviflexa gen. nov., sp. nov., a member of the family Comamonadaceae.</title>
        <authorList>
            <person name="Tang B."/>
        </authorList>
    </citation>
    <scope>NUCLEOTIDE SEQUENCE [LARGE SCALE GENOMIC DNA]</scope>
    <source>
        <strain evidence="4 5">DSM 15344</strain>
    </source>
</reference>
<evidence type="ECO:0000256" key="3">
    <source>
        <dbReference type="ARBA" id="ARBA00022723"/>
    </source>
</evidence>
<dbReference type="AlphaFoldDB" id="A0A2S5T0P9"/>
<dbReference type="GO" id="GO:0044281">
    <property type="term" value="P:small molecule metabolic process"/>
    <property type="evidence" value="ECO:0007669"/>
    <property type="project" value="UniProtKB-ARBA"/>
</dbReference>
<protein>
    <submittedName>
        <fullName evidence="4">5-carboxymethyl-2-hydroxymuconate isomerase</fullName>
    </submittedName>
</protein>
<dbReference type="InterPro" id="IPR011234">
    <property type="entry name" value="Fumarylacetoacetase-like_C"/>
</dbReference>
<dbReference type="Proteomes" id="UP000239406">
    <property type="component" value="Unassembled WGS sequence"/>
</dbReference>
<sequence>MRFVTYRANGQASYGLLRGTDIVDLASRLGAQAPTLRALIETGRAAELVAPHAQAAADHQLGQVELLPVIPDPSLIACIGHNYEAHRIETGREVVGNPSVFLRIPDSLQGADQPLLMPRESDRFDYEGELAIVIGKGGRRIPEAEAWDHVFGVSCFNDGSVRDYQRHTAQFIPGKNFPLTGSFGPALVTLDELPADRVVELTTRLNGEVMQNAKTDQLIFPIPRLIAYISTWATLRPGDVIVTGTPGGVGDKRNPQRFMKDGEVVEVEISSVGLLRNVVKKEA</sequence>
<accession>A0A2S5T0P9</accession>
<dbReference type="SUPFAM" id="SSF56529">
    <property type="entry name" value="FAH"/>
    <property type="match status" value="1"/>
</dbReference>
<gene>
    <name evidence="4" type="ORF">C1702_16840</name>
</gene>
<comment type="similarity">
    <text evidence="2">Belongs to the FAH family.</text>
</comment>
<keyword evidence="4" id="KW-0413">Isomerase</keyword>
<name>A0A2S5T0P9_9BURK</name>
<dbReference type="PANTHER" id="PTHR42796:SF4">
    <property type="entry name" value="FUMARYLACETOACETATE HYDROLASE DOMAIN-CONTAINING PROTEIN 2A"/>
    <property type="match status" value="1"/>
</dbReference>